<gene>
    <name evidence="5" type="ORF">INT43_008936</name>
</gene>
<dbReference type="Pfam" id="PF08424">
    <property type="entry name" value="NRDE-2"/>
    <property type="match status" value="1"/>
</dbReference>
<feature type="compositionally biased region" description="Basic residues" evidence="4">
    <location>
        <begin position="53"/>
        <end position="68"/>
    </location>
</feature>
<keyword evidence="3" id="KW-0539">Nucleus</keyword>
<name>A0A8H7PW54_MORIS</name>
<dbReference type="SUPFAM" id="SSF48452">
    <property type="entry name" value="TPR-like"/>
    <property type="match status" value="2"/>
</dbReference>
<evidence type="ECO:0000313" key="6">
    <source>
        <dbReference type="Proteomes" id="UP000654370"/>
    </source>
</evidence>
<comment type="caution">
    <text evidence="5">The sequence shown here is derived from an EMBL/GenBank/DDBJ whole genome shotgun (WGS) entry which is preliminary data.</text>
</comment>
<feature type="compositionally biased region" description="Basic and acidic residues" evidence="4">
    <location>
        <begin position="81"/>
        <end position="94"/>
    </location>
</feature>
<evidence type="ECO:0000313" key="5">
    <source>
        <dbReference type="EMBL" id="KAG2181353.1"/>
    </source>
</evidence>
<organism evidence="5 6">
    <name type="scientific">Mortierella isabellina</name>
    <name type="common">Filamentous fungus</name>
    <name type="synonym">Umbelopsis isabellina</name>
    <dbReference type="NCBI Taxonomy" id="91625"/>
    <lineage>
        <taxon>Eukaryota</taxon>
        <taxon>Fungi</taxon>
        <taxon>Fungi incertae sedis</taxon>
        <taxon>Mucoromycota</taxon>
        <taxon>Mucoromycotina</taxon>
        <taxon>Umbelopsidomycetes</taxon>
        <taxon>Umbelopsidales</taxon>
        <taxon>Umbelopsidaceae</taxon>
        <taxon>Umbelopsis</taxon>
    </lineage>
</organism>
<keyword evidence="6" id="KW-1185">Reference proteome</keyword>
<dbReference type="AlphaFoldDB" id="A0A8H7PW54"/>
<feature type="compositionally biased region" description="Basic and acidic residues" evidence="4">
    <location>
        <begin position="32"/>
        <end position="52"/>
    </location>
</feature>
<evidence type="ECO:0000256" key="2">
    <source>
        <dbReference type="ARBA" id="ARBA00009265"/>
    </source>
</evidence>
<protein>
    <submittedName>
        <fullName evidence="5">Uncharacterized protein</fullName>
    </submittedName>
</protein>
<dbReference type="GO" id="GO:1902369">
    <property type="term" value="P:negative regulation of RNA catabolic process"/>
    <property type="evidence" value="ECO:0007669"/>
    <property type="project" value="TreeGrafter"/>
</dbReference>
<dbReference type="InterPro" id="IPR003107">
    <property type="entry name" value="HAT"/>
</dbReference>
<dbReference type="InterPro" id="IPR013633">
    <property type="entry name" value="NRDE-2"/>
</dbReference>
<dbReference type="PANTHER" id="PTHR13471:SF0">
    <property type="entry name" value="NUCLEAR EXOSOME REGULATOR NRDE2"/>
    <property type="match status" value="1"/>
</dbReference>
<dbReference type="GO" id="GO:0031048">
    <property type="term" value="P:regulatory ncRNA-mediated heterochromatin formation"/>
    <property type="evidence" value="ECO:0007669"/>
    <property type="project" value="TreeGrafter"/>
</dbReference>
<proteinExistence type="inferred from homology"/>
<dbReference type="Pfam" id="PF23240">
    <property type="entry name" value="HAT_PRP39_N"/>
    <property type="match status" value="1"/>
</dbReference>
<feature type="compositionally biased region" description="Pro residues" evidence="4">
    <location>
        <begin position="1"/>
        <end position="11"/>
    </location>
</feature>
<dbReference type="Proteomes" id="UP000654370">
    <property type="component" value="Unassembled WGS sequence"/>
</dbReference>
<dbReference type="SMART" id="SM00386">
    <property type="entry name" value="HAT"/>
    <property type="match status" value="6"/>
</dbReference>
<evidence type="ECO:0000256" key="1">
    <source>
        <dbReference type="ARBA" id="ARBA00004123"/>
    </source>
</evidence>
<dbReference type="OrthoDB" id="297219at2759"/>
<feature type="region of interest" description="Disordered" evidence="4">
    <location>
        <begin position="1"/>
        <end position="101"/>
    </location>
</feature>
<dbReference type="GO" id="GO:0071013">
    <property type="term" value="C:catalytic step 2 spliceosome"/>
    <property type="evidence" value="ECO:0007669"/>
    <property type="project" value="TreeGrafter"/>
</dbReference>
<feature type="compositionally biased region" description="Low complexity" evidence="4">
    <location>
        <begin position="12"/>
        <end position="24"/>
    </location>
</feature>
<comment type="similarity">
    <text evidence="2">Belongs to the NRDE2 family.</text>
</comment>
<dbReference type="Gene3D" id="1.25.40.10">
    <property type="entry name" value="Tetratricopeptide repeat domain"/>
    <property type="match status" value="3"/>
</dbReference>
<dbReference type="PANTHER" id="PTHR13471">
    <property type="entry name" value="TETRATRICOPEPTIDE-LIKE HELICAL"/>
    <property type="match status" value="1"/>
</dbReference>
<reference evidence="5" key="1">
    <citation type="submission" date="2020-12" db="EMBL/GenBank/DDBJ databases">
        <title>Metabolic potential, ecology and presence of endohyphal bacteria is reflected in genomic diversity of Mucoromycotina.</title>
        <authorList>
            <person name="Muszewska A."/>
            <person name="Okrasinska A."/>
            <person name="Steczkiewicz K."/>
            <person name="Drgas O."/>
            <person name="Orlowska M."/>
            <person name="Perlinska-Lenart U."/>
            <person name="Aleksandrzak-Piekarczyk T."/>
            <person name="Szatraj K."/>
            <person name="Zielenkiewicz U."/>
            <person name="Pilsyk S."/>
            <person name="Malc E."/>
            <person name="Mieczkowski P."/>
            <person name="Kruszewska J.S."/>
            <person name="Biernat P."/>
            <person name="Pawlowska J."/>
        </authorList>
    </citation>
    <scope>NUCLEOTIDE SEQUENCE</scope>
    <source>
        <strain evidence="5">WA0000067209</strain>
    </source>
</reference>
<accession>A0A8H7PW54</accession>
<dbReference type="EMBL" id="JAEPQZ010000005">
    <property type="protein sequence ID" value="KAG2181353.1"/>
    <property type="molecule type" value="Genomic_DNA"/>
</dbReference>
<comment type="subcellular location">
    <subcellularLocation>
        <location evidence="1">Nucleus</location>
    </subcellularLocation>
</comment>
<sequence length="1111" mass="128370">MPTPPIPPPPSFSSAPSLPTAPAFGSAPAPTSDRKARSDRDKESDRRRERSRKDKRSSPSRHSRKRSRSPTTSSHSKRSRHSESKSKKEDEKSSSHQRSRNIAVDGGKIFFIDKKGDANAFFYGEVDRYKVPSYRRAGGGRVLGYPRYLKIDLASAKAGKVLLLVDTRKEKRVQRYMDLRHNWKETDKSYKRVNLVRNQGGTEYANGETPDFVPVEDELKTIRRADAAPLVESLDADEVDYRSIDTPKKPQMEEEPLEEEDNVGESFDEYVKRRTIEFNRQLDEDPHNPHLWIEFVTFQDVAAAGLNTSVGKGSTVKSKATKASLNEVKLSIFEKALEKNPGSEVLLLSYMRCAADIWDTKTILTKWDSILKENTNSIALWTEYVNYRQTSFSSFTFQQCLQVFEECLAGLRNIIRRLENDKSRDTYAEREDAESIMIYVFLRCCLFLKQSGYVERAFGCYQAIIEMNLFPPRIFTMANLQITFDEMVMEFEMFWDSEVPRFGEQGATGWQEFYRAKSNDESPDNIPEAYETGDNDEGIGFDEWVAVERRKDGSRRTPLRISNTQAEDIDEDPYVIVMFDDIRKLMFRLKTRQNLQHLMYTFFTFVNLPYIPPQISTNTPFTTDTFTHNYLAGSGLSQKFWPKKPQKNQSLITYVDGIPMEPEKQAGVADPFGIPSCSFPIGVDELFANPHTWFSCSPQLRLESDSDISFIRNAFEQLLNISDDQHLRLCYLSFESNLSMKRGAKAAKNLLKEDRNNLSLWNAYGQHEKSHNKISESRKVYHTALSMYKNLQPADQANGPLLFRTLTELELDMDRPEVALNILVSMAEELPRLDDDSIPSTTQILKARSFFAQKTSYLTTLAVTEADYSSAHQYFISHTLFEYLTQGIEAACQVFEDLWKYYTDRGVERSIDNEVLLVAYAKLLFRHNSKGGSFKASVMRDVLQRSLTLFPNNIVLLSLFMWNEARTKIENRVRQHINQAIEQDPNYVLWEFAIYNELHHHVAYNANLVRSLFERAVECTRTRSSISLWKLYIEFEMREDNHERAKVIFYRAIRECPWAKDLYMIGFDALYHHMTEQELHQLLSTMMEKELRIRTVVDTFLEASAPSDQNA</sequence>
<dbReference type="GO" id="GO:0006396">
    <property type="term" value="P:RNA processing"/>
    <property type="evidence" value="ECO:0007669"/>
    <property type="project" value="InterPro"/>
</dbReference>
<evidence type="ECO:0000256" key="4">
    <source>
        <dbReference type="SAM" id="MobiDB-lite"/>
    </source>
</evidence>
<evidence type="ECO:0000256" key="3">
    <source>
        <dbReference type="ARBA" id="ARBA00023242"/>
    </source>
</evidence>
<dbReference type="InterPro" id="IPR011990">
    <property type="entry name" value="TPR-like_helical_dom_sf"/>
</dbReference>